<name>A0A8H4XBH1_9HYPO</name>
<evidence type="ECO:0000256" key="1">
    <source>
        <dbReference type="SAM" id="Coils"/>
    </source>
</evidence>
<feature type="compositionally biased region" description="Polar residues" evidence="2">
    <location>
        <begin position="40"/>
        <end position="63"/>
    </location>
</feature>
<gene>
    <name evidence="3" type="ORF">FSARC_3769</name>
</gene>
<reference evidence="3" key="2">
    <citation type="submission" date="2020-05" db="EMBL/GenBank/DDBJ databases">
        <authorList>
            <person name="Kim H.-S."/>
            <person name="Proctor R.H."/>
            <person name="Brown D.W."/>
        </authorList>
    </citation>
    <scope>NUCLEOTIDE SEQUENCE</scope>
    <source>
        <strain evidence="3">NRRL 20472</strain>
    </source>
</reference>
<evidence type="ECO:0000256" key="2">
    <source>
        <dbReference type="SAM" id="MobiDB-lite"/>
    </source>
</evidence>
<protein>
    <submittedName>
        <fullName evidence="3">Uncharacterized protein</fullName>
    </submittedName>
</protein>
<reference evidence="3" key="1">
    <citation type="journal article" date="2020" name="BMC Genomics">
        <title>Correction to: Identification and distribution of gene clusters required for synthesis of sphingolipid metabolism inhibitors in diverse species of the filamentous fungus Fusarium.</title>
        <authorList>
            <person name="Kim H.S."/>
            <person name="Lohmar J.M."/>
            <person name="Busman M."/>
            <person name="Brown D.W."/>
            <person name="Naumann T.A."/>
            <person name="Divon H.H."/>
            <person name="Lysoe E."/>
            <person name="Uhlig S."/>
            <person name="Proctor R.H."/>
        </authorList>
    </citation>
    <scope>NUCLEOTIDE SEQUENCE</scope>
    <source>
        <strain evidence="3">NRRL 20472</strain>
    </source>
</reference>
<sequence length="274" mass="30971">MSVAQNPDWTDDDMPMALAKKRKLGDNRATNVYLRHASYQESQSLNSAAAPESTDQTLESPKQQLGKRDRVETGESRFVRAPSPHGDISNPSSSLSSSQLPPSSLPPSQDLVGVPSANCETKEQSTLTHVKEASQHEEPTMKEMQTQLREMQERLTAAENRFKSLESARDEDTDNMDWVLSLMMELLNSDQAMGKRVEKLEEGLTSLDEEHKKNRKSMKADRMVLAKSMDWIEKTNSWLTERGVHFKLTTAPRLDELLEEIEGYEEETEDESAD</sequence>
<feature type="compositionally biased region" description="Basic and acidic residues" evidence="2">
    <location>
        <begin position="129"/>
        <end position="141"/>
    </location>
</feature>
<dbReference type="OrthoDB" id="10624997at2759"/>
<dbReference type="AlphaFoldDB" id="A0A8H4XBH1"/>
<feature type="region of interest" description="Disordered" evidence="2">
    <location>
        <begin position="40"/>
        <end position="141"/>
    </location>
</feature>
<keyword evidence="1" id="KW-0175">Coiled coil</keyword>
<dbReference type="Proteomes" id="UP000622797">
    <property type="component" value="Unassembled WGS sequence"/>
</dbReference>
<comment type="caution">
    <text evidence="3">The sequence shown here is derived from an EMBL/GenBank/DDBJ whole genome shotgun (WGS) entry which is preliminary data.</text>
</comment>
<feature type="compositionally biased region" description="Basic and acidic residues" evidence="2">
    <location>
        <begin position="66"/>
        <end position="78"/>
    </location>
</feature>
<feature type="compositionally biased region" description="Low complexity" evidence="2">
    <location>
        <begin position="91"/>
        <end position="109"/>
    </location>
</feature>
<organism evidence="3 4">
    <name type="scientific">Fusarium sarcochroum</name>
    <dbReference type="NCBI Taxonomy" id="1208366"/>
    <lineage>
        <taxon>Eukaryota</taxon>
        <taxon>Fungi</taxon>
        <taxon>Dikarya</taxon>
        <taxon>Ascomycota</taxon>
        <taxon>Pezizomycotina</taxon>
        <taxon>Sordariomycetes</taxon>
        <taxon>Hypocreomycetidae</taxon>
        <taxon>Hypocreales</taxon>
        <taxon>Nectriaceae</taxon>
        <taxon>Fusarium</taxon>
        <taxon>Fusarium lateritium species complex</taxon>
    </lineage>
</organism>
<accession>A0A8H4XBH1</accession>
<evidence type="ECO:0000313" key="4">
    <source>
        <dbReference type="Proteomes" id="UP000622797"/>
    </source>
</evidence>
<evidence type="ECO:0000313" key="3">
    <source>
        <dbReference type="EMBL" id="KAF4968897.1"/>
    </source>
</evidence>
<proteinExistence type="predicted"/>
<dbReference type="EMBL" id="JABEXW010000181">
    <property type="protein sequence ID" value="KAF4968897.1"/>
    <property type="molecule type" value="Genomic_DNA"/>
</dbReference>
<keyword evidence="4" id="KW-1185">Reference proteome</keyword>
<feature type="coiled-coil region" evidence="1">
    <location>
        <begin position="141"/>
        <end position="175"/>
    </location>
</feature>